<dbReference type="AlphaFoldDB" id="A0A8X6TWV5"/>
<dbReference type="OrthoDB" id="6428450at2759"/>
<accession>A0A8X6TWV5</accession>
<feature type="transmembrane region" description="Helical" evidence="1">
    <location>
        <begin position="54"/>
        <end position="75"/>
    </location>
</feature>
<organism evidence="2 3">
    <name type="scientific">Nephila pilipes</name>
    <name type="common">Giant wood spider</name>
    <name type="synonym">Nephila maculata</name>
    <dbReference type="NCBI Taxonomy" id="299642"/>
    <lineage>
        <taxon>Eukaryota</taxon>
        <taxon>Metazoa</taxon>
        <taxon>Ecdysozoa</taxon>
        <taxon>Arthropoda</taxon>
        <taxon>Chelicerata</taxon>
        <taxon>Arachnida</taxon>
        <taxon>Araneae</taxon>
        <taxon>Araneomorphae</taxon>
        <taxon>Entelegynae</taxon>
        <taxon>Araneoidea</taxon>
        <taxon>Nephilidae</taxon>
        <taxon>Nephila</taxon>
    </lineage>
</organism>
<evidence type="ECO:0000313" key="3">
    <source>
        <dbReference type="Proteomes" id="UP000887013"/>
    </source>
</evidence>
<reference evidence="2" key="1">
    <citation type="submission" date="2020-08" db="EMBL/GenBank/DDBJ databases">
        <title>Multicomponent nature underlies the extraordinary mechanical properties of spider dragline silk.</title>
        <authorList>
            <person name="Kono N."/>
            <person name="Nakamura H."/>
            <person name="Mori M."/>
            <person name="Yoshida Y."/>
            <person name="Ohtoshi R."/>
            <person name="Malay A.D."/>
            <person name="Moran D.A.P."/>
            <person name="Tomita M."/>
            <person name="Numata K."/>
            <person name="Arakawa K."/>
        </authorList>
    </citation>
    <scope>NUCLEOTIDE SEQUENCE</scope>
</reference>
<feature type="transmembrane region" description="Helical" evidence="1">
    <location>
        <begin position="173"/>
        <end position="190"/>
    </location>
</feature>
<feature type="transmembrane region" description="Helical" evidence="1">
    <location>
        <begin position="261"/>
        <end position="284"/>
    </location>
</feature>
<keyword evidence="1" id="KW-1133">Transmembrane helix</keyword>
<feature type="transmembrane region" description="Helical" evidence="1">
    <location>
        <begin position="290"/>
        <end position="313"/>
    </location>
</feature>
<proteinExistence type="predicted"/>
<feature type="transmembrane region" description="Helical" evidence="1">
    <location>
        <begin position="82"/>
        <end position="101"/>
    </location>
</feature>
<protein>
    <submittedName>
        <fullName evidence="2">Uncharacterized protein</fullName>
    </submittedName>
</protein>
<keyword evidence="3" id="KW-1185">Reference proteome</keyword>
<feature type="transmembrane region" description="Helical" evidence="1">
    <location>
        <begin position="140"/>
        <end position="161"/>
    </location>
</feature>
<keyword evidence="1" id="KW-0812">Transmembrane</keyword>
<comment type="caution">
    <text evidence="2">The sequence shown here is derived from an EMBL/GenBank/DDBJ whole genome shotgun (WGS) entry which is preliminary data.</text>
</comment>
<evidence type="ECO:0000313" key="2">
    <source>
        <dbReference type="EMBL" id="GFT55343.1"/>
    </source>
</evidence>
<evidence type="ECO:0000256" key="1">
    <source>
        <dbReference type="SAM" id="Phobius"/>
    </source>
</evidence>
<sequence>MLKTEPHKNNKNTMVSAFLNSEEKTHLWTYLHFTGISVRSRKTPKTCLRHIFRFWYPLFLHIALLPATAILIVAYRFDSWRIDVVLSSGIVNVLSVVLWHMTYYKSRALSKLVAKIKGLYLSQANCWIGNFEAKCTNMVLLMHVLTPSVLALLYVFVYTVGNTDNMWTYGYKFDGFPVIFKILLFANINIYESIQIIFPGILTCAYCTLCHRLSKLLINHNKKLLKIRYDSQYMSSSHFVKEYFLILNAIELLQKTFSEPIFLLFMKQFLHLFSLLACTVSFSIDQFTAGLVIESIIVTSTNGLSSILIIIYASRITSNMKVVKHTYRRYKEKIILHSQSKVDAILQLAIDREIIELSAFDVVFFKKSLILSLSGVILTYSLLIFQIVN</sequence>
<keyword evidence="1" id="KW-0472">Membrane</keyword>
<feature type="transmembrane region" description="Helical" evidence="1">
    <location>
        <begin position="369"/>
        <end position="388"/>
    </location>
</feature>
<name>A0A8X6TWV5_NEPPI</name>
<dbReference type="EMBL" id="BMAW01066523">
    <property type="protein sequence ID" value="GFT55343.1"/>
    <property type="molecule type" value="Genomic_DNA"/>
</dbReference>
<dbReference type="Proteomes" id="UP000887013">
    <property type="component" value="Unassembled WGS sequence"/>
</dbReference>
<gene>
    <name evidence="2" type="primary">AVEN_11023_1</name>
    <name evidence="2" type="ORF">NPIL_212681</name>
</gene>